<comment type="similarity">
    <text evidence="1">Belongs to the UDP-glycosyltransferase family.</text>
</comment>
<evidence type="ECO:0000313" key="4">
    <source>
        <dbReference type="EMBL" id="KAK9997610.1"/>
    </source>
</evidence>
<protein>
    <recommendedName>
        <fullName evidence="3">Glycosyltransferase N-terminal domain-containing protein</fullName>
    </recommendedName>
</protein>
<feature type="compositionally biased region" description="Basic and acidic residues" evidence="2">
    <location>
        <begin position="196"/>
        <end position="210"/>
    </location>
</feature>
<dbReference type="InterPro" id="IPR058980">
    <property type="entry name" value="Glyco_transf_N"/>
</dbReference>
<keyword evidence="5" id="KW-1185">Reference proteome</keyword>
<dbReference type="Proteomes" id="UP001459277">
    <property type="component" value="Unassembled WGS sequence"/>
</dbReference>
<sequence length="210" mass="23279">MERKTHILVIPYPVQGHINRTLQFSKRLATKGARVTLVATSTIRNSMQALQGASSVNIEIISDGSEGGETVESLIATVDRFKDVVSQSLAEYIEKLNSSKYPPKFIVYDCALPWALDVARKYGADGAPFYIQSCAVNVVYYHFKKGTVRFEWVSRRGLLSRVAESNCSERLLSESVQLFSSTEGKSVGQWLGSEPRYGDGERGEGEMKEG</sequence>
<dbReference type="Gene3D" id="3.40.50.2000">
    <property type="entry name" value="Glycogen Phosphorylase B"/>
    <property type="match status" value="1"/>
</dbReference>
<feature type="region of interest" description="Disordered" evidence="2">
    <location>
        <begin position="186"/>
        <end position="210"/>
    </location>
</feature>
<dbReference type="GO" id="GO:0080043">
    <property type="term" value="F:quercetin 3-O-glucosyltransferase activity"/>
    <property type="evidence" value="ECO:0007669"/>
    <property type="project" value="TreeGrafter"/>
</dbReference>
<gene>
    <name evidence="4" type="ORF">SO802_022296</name>
</gene>
<evidence type="ECO:0000256" key="1">
    <source>
        <dbReference type="ARBA" id="ARBA00009995"/>
    </source>
</evidence>
<dbReference type="GO" id="GO:0080044">
    <property type="term" value="F:quercetin 7-O-glucosyltransferase activity"/>
    <property type="evidence" value="ECO:0007669"/>
    <property type="project" value="TreeGrafter"/>
</dbReference>
<dbReference type="Pfam" id="PF26168">
    <property type="entry name" value="Glyco_transf_N"/>
    <property type="match status" value="1"/>
</dbReference>
<evidence type="ECO:0000313" key="5">
    <source>
        <dbReference type="Proteomes" id="UP001459277"/>
    </source>
</evidence>
<reference evidence="4 5" key="1">
    <citation type="submission" date="2024-01" db="EMBL/GenBank/DDBJ databases">
        <title>A telomere-to-telomere, gap-free genome of sweet tea (Lithocarpus litseifolius).</title>
        <authorList>
            <person name="Zhou J."/>
        </authorList>
    </citation>
    <scope>NUCLEOTIDE SEQUENCE [LARGE SCALE GENOMIC DNA]</scope>
    <source>
        <strain evidence="4">Zhou-2022a</strain>
        <tissue evidence="4">Leaf</tissue>
    </source>
</reference>
<dbReference type="AlphaFoldDB" id="A0AAW2CHE5"/>
<comment type="caution">
    <text evidence="4">The sequence shown here is derived from an EMBL/GenBank/DDBJ whole genome shotgun (WGS) entry which is preliminary data.</text>
</comment>
<organism evidence="4 5">
    <name type="scientific">Lithocarpus litseifolius</name>
    <dbReference type="NCBI Taxonomy" id="425828"/>
    <lineage>
        <taxon>Eukaryota</taxon>
        <taxon>Viridiplantae</taxon>
        <taxon>Streptophyta</taxon>
        <taxon>Embryophyta</taxon>
        <taxon>Tracheophyta</taxon>
        <taxon>Spermatophyta</taxon>
        <taxon>Magnoliopsida</taxon>
        <taxon>eudicotyledons</taxon>
        <taxon>Gunneridae</taxon>
        <taxon>Pentapetalae</taxon>
        <taxon>rosids</taxon>
        <taxon>fabids</taxon>
        <taxon>Fagales</taxon>
        <taxon>Fagaceae</taxon>
        <taxon>Lithocarpus</taxon>
    </lineage>
</organism>
<dbReference type="SUPFAM" id="SSF53756">
    <property type="entry name" value="UDP-Glycosyltransferase/glycogen phosphorylase"/>
    <property type="match status" value="1"/>
</dbReference>
<accession>A0AAW2CHE5</accession>
<dbReference type="PANTHER" id="PTHR11926">
    <property type="entry name" value="GLUCOSYL/GLUCURONOSYL TRANSFERASES"/>
    <property type="match status" value="1"/>
</dbReference>
<proteinExistence type="inferred from homology"/>
<name>A0AAW2CHE5_9ROSI</name>
<evidence type="ECO:0000259" key="3">
    <source>
        <dbReference type="Pfam" id="PF26168"/>
    </source>
</evidence>
<evidence type="ECO:0000256" key="2">
    <source>
        <dbReference type="SAM" id="MobiDB-lite"/>
    </source>
</evidence>
<feature type="domain" description="Glycosyltransferase N-terminal" evidence="3">
    <location>
        <begin position="6"/>
        <end position="52"/>
    </location>
</feature>
<dbReference type="PANTHER" id="PTHR11926:SF1560">
    <property type="entry name" value="UDP-GLYCOSYLTRANSFERASE 74E1-RELATED"/>
    <property type="match status" value="1"/>
</dbReference>
<dbReference type="EMBL" id="JAZDWU010000007">
    <property type="protein sequence ID" value="KAK9997610.1"/>
    <property type="molecule type" value="Genomic_DNA"/>
</dbReference>